<reference evidence="5 6" key="1">
    <citation type="submission" date="2019-03" db="EMBL/GenBank/DDBJ databases">
        <title>First draft genome of Liparis tanakae, snailfish: a comprehensive survey of snailfish specific genes.</title>
        <authorList>
            <person name="Kim W."/>
            <person name="Song I."/>
            <person name="Jeong J.-H."/>
            <person name="Kim D."/>
            <person name="Kim S."/>
            <person name="Ryu S."/>
            <person name="Song J.Y."/>
            <person name="Lee S.K."/>
        </authorList>
    </citation>
    <scope>NUCLEOTIDE SEQUENCE [LARGE SCALE GENOMIC DNA]</scope>
    <source>
        <tissue evidence="5">Muscle</tissue>
    </source>
</reference>
<comment type="caution">
    <text evidence="5">The sequence shown here is derived from an EMBL/GenBank/DDBJ whole genome shotgun (WGS) entry which is preliminary data.</text>
</comment>
<keyword evidence="6" id="KW-1185">Reference proteome</keyword>
<dbReference type="InterPro" id="IPR026079">
    <property type="entry name" value="CDR2"/>
</dbReference>
<evidence type="ECO:0000256" key="4">
    <source>
        <dbReference type="SAM" id="MobiDB-lite"/>
    </source>
</evidence>
<sequence length="588" mass="67849">MLTDMVVEQEFEIKEEEPWYDKQDLEHDLQLAAELGKSLLERNRELEQGLQQMYSTNQEQLQEIEYLTKQVDLLRQVNDQHAKVYEQLDVSARELEHSNRKLLLDGRTAQQKIQGLTETGELLQTQVEELLHQVDELKLSPSRAQKRPHREKWPPRSSQSVSCLKELQNTQRYDYDEASDGLESSDVSWHEEEQASLRQSLRGLQTQFASERAQREASEREAELLAGDNAALEQQLAGMEGCRARVSELEREAEELRQLWKSDSSARSTRPDAIHSLLPGAMFLHPEEESEGDAARSPWVLKRWDSERPMKAPQIPDSPDGADNHECSCVRRAEVVRYRGISLLNEVDAQYSALQVKYDELLRRCHLGPKQQAEDEEEEDEEEDEDEDEDEEDEPSLAAACPVLMDMEDFHQPAYKELFREIFSRIQKTKEDLIENRVGPSAGEMLPTHSKLTDYFLLQTGVRDESDAGTTRPNATRPNATSSPLGWGSFLQKHRYHIPAWLMQHSWNNRRQVRPGVTIKAPGKKKVHARCRRSTHMEQPVNVGLRDFSELLGQFDLDHVPPDAVVLVEQVVQQPTMLREEKHRSIFR</sequence>
<gene>
    <name evidence="5" type="primary">CDR2</name>
    <name evidence="5" type="ORF">EYF80_021367</name>
</gene>
<feature type="coiled-coil region" evidence="3">
    <location>
        <begin position="201"/>
        <end position="259"/>
    </location>
</feature>
<evidence type="ECO:0000256" key="2">
    <source>
        <dbReference type="ARBA" id="ARBA00023054"/>
    </source>
</evidence>
<evidence type="ECO:0000313" key="5">
    <source>
        <dbReference type="EMBL" id="TNN68446.1"/>
    </source>
</evidence>
<feature type="compositionally biased region" description="Polar residues" evidence="4">
    <location>
        <begin position="468"/>
        <end position="484"/>
    </location>
</feature>
<comment type="similarity">
    <text evidence="1">Belongs to the CDR2 family.</text>
</comment>
<evidence type="ECO:0000313" key="6">
    <source>
        <dbReference type="Proteomes" id="UP000314294"/>
    </source>
</evidence>
<name>A0A4Z2HRG8_9TELE</name>
<evidence type="ECO:0000256" key="1">
    <source>
        <dbReference type="ARBA" id="ARBA00009019"/>
    </source>
</evidence>
<dbReference type="PANTHER" id="PTHR19232">
    <property type="entry name" value="CENTROCORTIN FAMILY MEMBER"/>
    <property type="match status" value="1"/>
</dbReference>
<protein>
    <submittedName>
        <fullName evidence="5">Cerebellar degeneration-related protein 2</fullName>
    </submittedName>
</protein>
<evidence type="ECO:0000256" key="3">
    <source>
        <dbReference type="SAM" id="Coils"/>
    </source>
</evidence>
<keyword evidence="2 3" id="KW-0175">Coiled coil</keyword>
<feature type="region of interest" description="Disordered" evidence="4">
    <location>
        <begin position="138"/>
        <end position="161"/>
    </location>
</feature>
<dbReference type="EMBL" id="SRLO01000190">
    <property type="protein sequence ID" value="TNN68446.1"/>
    <property type="molecule type" value="Genomic_DNA"/>
</dbReference>
<organism evidence="5 6">
    <name type="scientific">Liparis tanakae</name>
    <name type="common">Tanaka's snailfish</name>
    <dbReference type="NCBI Taxonomy" id="230148"/>
    <lineage>
        <taxon>Eukaryota</taxon>
        <taxon>Metazoa</taxon>
        <taxon>Chordata</taxon>
        <taxon>Craniata</taxon>
        <taxon>Vertebrata</taxon>
        <taxon>Euteleostomi</taxon>
        <taxon>Actinopterygii</taxon>
        <taxon>Neopterygii</taxon>
        <taxon>Teleostei</taxon>
        <taxon>Neoteleostei</taxon>
        <taxon>Acanthomorphata</taxon>
        <taxon>Eupercaria</taxon>
        <taxon>Perciformes</taxon>
        <taxon>Cottioidei</taxon>
        <taxon>Cottales</taxon>
        <taxon>Liparidae</taxon>
        <taxon>Liparis</taxon>
    </lineage>
</organism>
<feature type="region of interest" description="Disordered" evidence="4">
    <location>
        <begin position="464"/>
        <end position="484"/>
    </location>
</feature>
<feature type="compositionally biased region" description="Acidic residues" evidence="4">
    <location>
        <begin position="374"/>
        <end position="395"/>
    </location>
</feature>
<dbReference type="PANTHER" id="PTHR19232:SF1">
    <property type="entry name" value="CEREBELLAR DEGENERATION-RELATED PROTEIN 2"/>
    <property type="match status" value="1"/>
</dbReference>
<feature type="region of interest" description="Disordered" evidence="4">
    <location>
        <begin position="368"/>
        <end position="395"/>
    </location>
</feature>
<dbReference type="AlphaFoldDB" id="A0A4Z2HRG8"/>
<proteinExistence type="inferred from homology"/>
<dbReference type="Proteomes" id="UP000314294">
    <property type="component" value="Unassembled WGS sequence"/>
</dbReference>
<dbReference type="OrthoDB" id="10059415at2759"/>
<accession>A0A4Z2HRG8</accession>